<dbReference type="Proteomes" id="UP000324705">
    <property type="component" value="Chromosome 1A"/>
</dbReference>
<dbReference type="AlphaFoldDB" id="A0A9R0PS75"/>
<feature type="repeat" description="ANK" evidence="4">
    <location>
        <begin position="202"/>
        <end position="234"/>
    </location>
</feature>
<dbReference type="Gramene" id="TRITD1Av1G010190.1">
    <property type="protein sequence ID" value="TRITD1Av1G010190.1"/>
    <property type="gene ID" value="TRITD1Av1G010190"/>
</dbReference>
<dbReference type="Gene3D" id="1.25.40.20">
    <property type="entry name" value="Ankyrin repeat-containing domain"/>
    <property type="match status" value="1"/>
</dbReference>
<organism evidence="6 7">
    <name type="scientific">Triticum turgidum subsp. durum</name>
    <name type="common">Durum wheat</name>
    <name type="synonym">Triticum durum</name>
    <dbReference type="NCBI Taxonomy" id="4567"/>
    <lineage>
        <taxon>Eukaryota</taxon>
        <taxon>Viridiplantae</taxon>
        <taxon>Streptophyta</taxon>
        <taxon>Embryophyta</taxon>
        <taxon>Tracheophyta</taxon>
        <taxon>Spermatophyta</taxon>
        <taxon>Magnoliopsida</taxon>
        <taxon>Liliopsida</taxon>
        <taxon>Poales</taxon>
        <taxon>Poaceae</taxon>
        <taxon>BOP clade</taxon>
        <taxon>Pooideae</taxon>
        <taxon>Triticodae</taxon>
        <taxon>Triticeae</taxon>
        <taxon>Triticinae</taxon>
        <taxon>Triticum</taxon>
    </lineage>
</organism>
<dbReference type="Pfam" id="PF12796">
    <property type="entry name" value="Ank_2"/>
    <property type="match status" value="1"/>
</dbReference>
<dbReference type="PROSITE" id="PS50088">
    <property type="entry name" value="ANK_REPEAT"/>
    <property type="match status" value="1"/>
</dbReference>
<evidence type="ECO:0000256" key="3">
    <source>
        <dbReference type="ARBA" id="ARBA00023043"/>
    </source>
</evidence>
<evidence type="ECO:0000256" key="2">
    <source>
        <dbReference type="ARBA" id="ARBA00022737"/>
    </source>
</evidence>
<dbReference type="PANTHER" id="PTHR24136:SF41">
    <property type="match status" value="1"/>
</dbReference>
<keyword evidence="3 4" id="KW-0040">ANK repeat</keyword>
<comment type="similarity">
    <text evidence="1">Belongs to the ankyrin SOCS box (ASB) family.</text>
</comment>
<evidence type="ECO:0000256" key="4">
    <source>
        <dbReference type="PROSITE-ProRule" id="PRU00023"/>
    </source>
</evidence>
<feature type="region of interest" description="Disordered" evidence="5">
    <location>
        <begin position="44"/>
        <end position="64"/>
    </location>
</feature>
<dbReference type="GO" id="GO:0016567">
    <property type="term" value="P:protein ubiquitination"/>
    <property type="evidence" value="ECO:0007669"/>
    <property type="project" value="TreeGrafter"/>
</dbReference>
<proteinExistence type="inferred from homology"/>
<dbReference type="PANTHER" id="PTHR24136">
    <property type="entry name" value="SOWAH (DROSOPHILA) HOMOLOG"/>
    <property type="match status" value="1"/>
</dbReference>
<feature type="compositionally biased region" description="Basic and acidic residues" evidence="5">
    <location>
        <begin position="44"/>
        <end position="55"/>
    </location>
</feature>
<dbReference type="OMA" id="MLNQTRC"/>
<dbReference type="GO" id="GO:0045732">
    <property type="term" value="P:positive regulation of protein catabolic process"/>
    <property type="evidence" value="ECO:0007669"/>
    <property type="project" value="TreeGrafter"/>
</dbReference>
<dbReference type="InterPro" id="IPR051573">
    <property type="entry name" value="Ankyrin-SOCS_box_domain"/>
</dbReference>
<dbReference type="SMART" id="SM00248">
    <property type="entry name" value="ANK"/>
    <property type="match status" value="1"/>
</dbReference>
<sequence length="643" mass="72771">MLNQTRCETDLGCNSWLVKLFSAKQTVDLEFQASSAAMDKTHKEEAVKTTCHEDTTSTDGSSMDEYDPWNPPYPPPCPPAVEYSLSESIRLVAKWSREKEAALGALRASSIIFPERIPKEVNHLFHDKVHHLAPILDKDSVRRFLSYMERNGQGMRWGSIITPEALNHMISQNAVKCVKIVLEGQAPELDGCRAGPNCMNQYGYYPLHRAAEFFSVDMIQLLVRHGASANLLTAGAEVIEGLLPLHVAVENTCMHKYLEDSLFPNHEHRDYSEADANFIFKLIHLLCLPEMKIFLDTTRLIAKYTDNLLDELWNYIKEGKLAETAVLLMAAQEQIRMGTSRKRNGDSKPDGLAIICDRIWNNNIALQSEKGQQVEARIKLNNMALMLVHVISKAGEGLDSYIQKHLEVPYFMQVPHLEVIERVSSILKDNGFCPTSEWTEIGNLCPYEDVLSSEDVPNKSGESDTNREALEMDYLQTVVNKATRKRKPRRWELKLARRSFFPWWRSVLSARSKVKIIPHKWARPSECLDLEMAWKKPTQGLDGETASKKETVEDGSAAAGHGVMGRFPMVVYSSKPGELFTTIPLADIPKYMKQQQRRQSRRLFSTAVNYQPRMVIGTGVNPQPGRRLFGTAALMLLKVLKKA</sequence>
<evidence type="ECO:0000313" key="7">
    <source>
        <dbReference type="Proteomes" id="UP000324705"/>
    </source>
</evidence>
<evidence type="ECO:0000256" key="5">
    <source>
        <dbReference type="SAM" id="MobiDB-lite"/>
    </source>
</evidence>
<evidence type="ECO:0000313" key="6">
    <source>
        <dbReference type="EMBL" id="VAH01016.1"/>
    </source>
</evidence>
<protein>
    <submittedName>
        <fullName evidence="6">Uncharacterized protein</fullName>
    </submittedName>
</protein>
<name>A0A9R0PS75_TRITD</name>
<dbReference type="PROSITE" id="PS50297">
    <property type="entry name" value="ANK_REP_REGION"/>
    <property type="match status" value="1"/>
</dbReference>
<gene>
    <name evidence="6" type="ORF">TRITD_1Av1G010190</name>
</gene>
<keyword evidence="2" id="KW-0677">Repeat</keyword>
<reference evidence="6 7" key="1">
    <citation type="submission" date="2017-09" db="EMBL/GenBank/DDBJ databases">
        <authorList>
            <consortium name="International Durum Wheat Genome Sequencing Consortium (IDWGSC)"/>
            <person name="Milanesi L."/>
        </authorList>
    </citation>
    <scope>NUCLEOTIDE SEQUENCE [LARGE SCALE GENOMIC DNA]</scope>
    <source>
        <strain evidence="7">cv. Svevo</strain>
    </source>
</reference>
<dbReference type="InterPro" id="IPR002110">
    <property type="entry name" value="Ankyrin_rpt"/>
</dbReference>
<dbReference type="InterPro" id="IPR036770">
    <property type="entry name" value="Ankyrin_rpt-contain_sf"/>
</dbReference>
<dbReference type="EMBL" id="LT934111">
    <property type="protein sequence ID" value="VAH01016.1"/>
    <property type="molecule type" value="Genomic_DNA"/>
</dbReference>
<evidence type="ECO:0000256" key="1">
    <source>
        <dbReference type="ARBA" id="ARBA00005949"/>
    </source>
</evidence>
<accession>A0A9R0PS75</accession>
<dbReference type="SUPFAM" id="SSF48403">
    <property type="entry name" value="Ankyrin repeat"/>
    <property type="match status" value="1"/>
</dbReference>
<keyword evidence="7" id="KW-1185">Reference proteome</keyword>